<keyword evidence="2" id="KW-1185">Reference proteome</keyword>
<organism evidence="1 2">
    <name type="scientific">candidate division MSBL1 archaeon SCGC-AAA382N08</name>
    <dbReference type="NCBI Taxonomy" id="1698285"/>
    <lineage>
        <taxon>Archaea</taxon>
        <taxon>Methanobacteriati</taxon>
        <taxon>Methanobacteriota</taxon>
        <taxon>candidate division MSBL1</taxon>
    </lineage>
</organism>
<dbReference type="AlphaFoldDB" id="A0A133VNI7"/>
<name>A0A133VNI7_9EURY</name>
<feature type="non-terminal residue" evidence="1">
    <location>
        <position position="1"/>
    </location>
</feature>
<dbReference type="EMBL" id="LHYJ01000033">
    <property type="protein sequence ID" value="KXB08006.1"/>
    <property type="molecule type" value="Genomic_DNA"/>
</dbReference>
<accession>A0A133VNI7</accession>
<protein>
    <submittedName>
        <fullName evidence="1">Uncharacterized protein</fullName>
    </submittedName>
</protein>
<gene>
    <name evidence="1" type="ORF">AKJ56_02030</name>
</gene>
<evidence type="ECO:0000313" key="1">
    <source>
        <dbReference type="EMBL" id="KXB08006.1"/>
    </source>
</evidence>
<proteinExistence type="predicted"/>
<sequence length="85" mass="9440">AEEDGLTNKELAERIIGISDSSRLGYKRLSALVSKLEKRGYLKKVGEKENSLARNSPVRDVAKRGESFLQFAKKRGEISASKSRS</sequence>
<dbReference type="Proteomes" id="UP000070175">
    <property type="component" value="Unassembled WGS sequence"/>
</dbReference>
<reference evidence="1 2" key="1">
    <citation type="journal article" date="2016" name="Sci. Rep.">
        <title>Metabolic traits of an uncultured archaeal lineage -MSBL1- from brine pools of the Red Sea.</title>
        <authorList>
            <person name="Mwirichia R."/>
            <person name="Alam I."/>
            <person name="Rashid M."/>
            <person name="Vinu M."/>
            <person name="Ba-Alawi W."/>
            <person name="Anthony Kamau A."/>
            <person name="Kamanda Ngugi D."/>
            <person name="Goker M."/>
            <person name="Klenk H.P."/>
            <person name="Bajic V."/>
            <person name="Stingl U."/>
        </authorList>
    </citation>
    <scope>NUCLEOTIDE SEQUENCE [LARGE SCALE GENOMIC DNA]</scope>
    <source>
        <strain evidence="1">SCGC-AAA382N08</strain>
    </source>
</reference>
<comment type="caution">
    <text evidence="1">The sequence shown here is derived from an EMBL/GenBank/DDBJ whole genome shotgun (WGS) entry which is preliminary data.</text>
</comment>
<evidence type="ECO:0000313" key="2">
    <source>
        <dbReference type="Proteomes" id="UP000070175"/>
    </source>
</evidence>